<dbReference type="OrthoDB" id="823121at2"/>
<gene>
    <name evidence="1" type="ORF">FKR84_09345</name>
</gene>
<accession>A0A507ZKZ5</accession>
<dbReference type="Proteomes" id="UP000317169">
    <property type="component" value="Unassembled WGS sequence"/>
</dbReference>
<dbReference type="EMBL" id="VIAR01000009">
    <property type="protein sequence ID" value="TQD37667.1"/>
    <property type="molecule type" value="Genomic_DNA"/>
</dbReference>
<evidence type="ECO:0000313" key="2">
    <source>
        <dbReference type="Proteomes" id="UP000317169"/>
    </source>
</evidence>
<keyword evidence="2" id="KW-1185">Reference proteome</keyword>
<organism evidence="1 2">
    <name type="scientific">Haloflavibacter putidus</name>
    <dbReference type="NCBI Taxonomy" id="2576776"/>
    <lineage>
        <taxon>Bacteria</taxon>
        <taxon>Pseudomonadati</taxon>
        <taxon>Bacteroidota</taxon>
        <taxon>Flavobacteriia</taxon>
        <taxon>Flavobacteriales</taxon>
        <taxon>Flavobacteriaceae</taxon>
        <taxon>Haloflavibacter</taxon>
    </lineage>
</organism>
<evidence type="ECO:0000313" key="1">
    <source>
        <dbReference type="EMBL" id="TQD37667.1"/>
    </source>
</evidence>
<dbReference type="AlphaFoldDB" id="A0A507ZKZ5"/>
<proteinExistence type="predicted"/>
<sequence>MFNIYKITFQKIAVIITTRIKKSNSMNLMKKFKFGAYALSFATIFAACSDDDDAVTPPSNNEQGEMTIAAKATYNANTSGKLAETTTVNSFWVNFKEIQLELQEVEDENEEEWDDNGFYDSDDDIELQGPFELDLLADNPIQLVNLEVPNGVYEEIEFEFEKSTNQDSDLFNQSIRMTGEIDGTPFVFWHDFEEEIEIDFEDTNQNITINNDQNTVVINFDLTGIVGAAGSVDLSTALDGNNDGEIVISPEEGEDTDGNQLLAGALKEAIKAQIELMEGDD</sequence>
<protein>
    <submittedName>
        <fullName evidence="1">DUF4382 domain-containing protein</fullName>
    </submittedName>
</protein>
<comment type="caution">
    <text evidence="1">The sequence shown here is derived from an EMBL/GenBank/DDBJ whole genome shotgun (WGS) entry which is preliminary data.</text>
</comment>
<reference evidence="1 2" key="1">
    <citation type="submission" date="2019-06" db="EMBL/GenBank/DDBJ databases">
        <title>Flavibacter putida gen. nov., sp. nov., a novel marine bacterium of the family Flavobacteriaceae isolated from coastal seawater.</title>
        <authorList>
            <person name="Feng X."/>
        </authorList>
    </citation>
    <scope>NUCLEOTIDE SEQUENCE [LARGE SCALE GENOMIC DNA]</scope>
    <source>
        <strain evidence="1 2">PLHSN227</strain>
    </source>
</reference>
<name>A0A507ZKZ5_9FLAO</name>